<dbReference type="AlphaFoldDB" id="A0A2T6C7K2"/>
<accession>A0A2T6C7K2</accession>
<evidence type="ECO:0000313" key="2">
    <source>
        <dbReference type="Proteomes" id="UP000244240"/>
    </source>
</evidence>
<reference evidence="1 2" key="1">
    <citation type="submission" date="2018-04" db="EMBL/GenBank/DDBJ databases">
        <title>Genomic Encyclopedia of Archaeal and Bacterial Type Strains, Phase II (KMG-II): from individual species to whole genera.</title>
        <authorList>
            <person name="Goeker M."/>
        </authorList>
    </citation>
    <scope>NUCLEOTIDE SEQUENCE [LARGE SCALE GENOMIC DNA]</scope>
    <source>
        <strain evidence="1 2">DSM 45787</strain>
    </source>
</reference>
<keyword evidence="2" id="KW-1185">Reference proteome</keyword>
<name>A0A2T6C7K2_9BACL</name>
<comment type="caution">
    <text evidence="1">The sequence shown here is derived from an EMBL/GenBank/DDBJ whole genome shotgun (WGS) entry which is preliminary data.</text>
</comment>
<gene>
    <name evidence="1" type="ORF">C8P63_10381</name>
</gene>
<dbReference type="EMBL" id="QBKR01000003">
    <property type="protein sequence ID" value="PTX64298.1"/>
    <property type="molecule type" value="Genomic_DNA"/>
</dbReference>
<sequence length="47" mass="5383">MVVYKELDPDRARVLEAVAGRVGAAVETEWVQDKSLLSRCSFLIFKW</sequence>
<dbReference type="Proteomes" id="UP000244240">
    <property type="component" value="Unassembled WGS sequence"/>
</dbReference>
<protein>
    <submittedName>
        <fullName evidence="1">Uncharacterized protein</fullName>
    </submittedName>
</protein>
<proteinExistence type="predicted"/>
<evidence type="ECO:0000313" key="1">
    <source>
        <dbReference type="EMBL" id="PTX64298.1"/>
    </source>
</evidence>
<organism evidence="1 2">
    <name type="scientific">Melghirimyces profundicolus</name>
    <dbReference type="NCBI Taxonomy" id="1242148"/>
    <lineage>
        <taxon>Bacteria</taxon>
        <taxon>Bacillati</taxon>
        <taxon>Bacillota</taxon>
        <taxon>Bacilli</taxon>
        <taxon>Bacillales</taxon>
        <taxon>Thermoactinomycetaceae</taxon>
        <taxon>Melghirimyces</taxon>
    </lineage>
</organism>